<dbReference type="EMBL" id="MTJL01000026">
    <property type="protein sequence ID" value="OMI04497.1"/>
    <property type="molecule type" value="Genomic_DNA"/>
</dbReference>
<proteinExistence type="predicted"/>
<dbReference type="Proteomes" id="UP000187367">
    <property type="component" value="Unassembled WGS sequence"/>
</dbReference>
<evidence type="ECO:0000313" key="2">
    <source>
        <dbReference type="Proteomes" id="UP000187367"/>
    </source>
</evidence>
<accession>A0A1R1QIM4</accession>
<protein>
    <recommendedName>
        <fullName evidence="3">Nudix hydrolase domain-containing protein</fullName>
    </recommendedName>
</protein>
<accession>A0A1R1RZK4</accession>
<evidence type="ECO:0008006" key="3">
    <source>
        <dbReference type="Google" id="ProtNLM"/>
    </source>
</evidence>
<dbReference type="Gene3D" id="3.90.79.10">
    <property type="entry name" value="Nucleoside Triphosphate Pyrophosphohydrolase"/>
    <property type="match status" value="1"/>
</dbReference>
<reference evidence="1 2" key="1">
    <citation type="submission" date="2017-01" db="EMBL/GenBank/DDBJ databases">
        <title>Bacillus phylogenomics.</title>
        <authorList>
            <person name="Dunlap C."/>
        </authorList>
    </citation>
    <scope>NUCLEOTIDE SEQUENCE [LARGE SCALE GENOMIC DNA]</scope>
    <source>
        <strain evidence="1 2">NRRL B-41282</strain>
    </source>
</reference>
<gene>
    <name evidence="1" type="ORF">BW143_13610</name>
</gene>
<organism evidence="1 2">
    <name type="scientific">Bacillus swezeyi</name>
    <dbReference type="NCBI Taxonomy" id="1925020"/>
    <lineage>
        <taxon>Bacteria</taxon>
        <taxon>Bacillati</taxon>
        <taxon>Bacillota</taxon>
        <taxon>Bacilli</taxon>
        <taxon>Bacillales</taxon>
        <taxon>Bacillaceae</taxon>
        <taxon>Bacillus</taxon>
    </lineage>
</organism>
<sequence>MGKMDEMILVAPREDVFANETLTFQGVNSDQESIQKIMTHIERHFSEMRRGDAEENPSFKQPIPYVVIKRDDEIFVYERLAGGGEARLHNKLSLGFGGHMNFAEGLGFSDMLKLNTDRELDEELLIEESDKEKMVTLGLINDDENNVGKVHIGILSALELKPGAHVEVKEKDQIAGRWMKASDLKEKNVYDRLESWSQFVVDIVV</sequence>
<dbReference type="AlphaFoldDB" id="A0A1R1RZK4"/>
<dbReference type="RefSeq" id="WP_076760630.1">
    <property type="nucleotide sequence ID" value="NZ_JARMMH010000027.1"/>
</dbReference>
<evidence type="ECO:0000313" key="1">
    <source>
        <dbReference type="EMBL" id="OMI04497.1"/>
    </source>
</evidence>
<keyword evidence="2" id="KW-1185">Reference proteome</keyword>
<dbReference type="OrthoDB" id="6398375at2"/>
<name>A0A1R1RZK4_9BACI</name>
<comment type="caution">
    <text evidence="1">The sequence shown here is derived from an EMBL/GenBank/DDBJ whole genome shotgun (WGS) entry which is preliminary data.</text>
</comment>